<dbReference type="EMBL" id="FN648387">
    <property type="protein sequence ID" value="CBJ26158.1"/>
    <property type="molecule type" value="Genomic_DNA"/>
</dbReference>
<feature type="region of interest" description="Disordered" evidence="1">
    <location>
        <begin position="138"/>
        <end position="260"/>
    </location>
</feature>
<evidence type="ECO:0000313" key="3">
    <source>
        <dbReference type="Proteomes" id="UP000002630"/>
    </source>
</evidence>
<sequence>MRIRVPDTSSSSGSELSDGGDSPVATTPEAFTDSDNDSSFGSEYEEEAAATCGSNSGMLMEAMCRWPECTADMGSSHEGHHRPQQQQKQLEAPRPLRKVRFTLGGRESAKAAAPSCWGKEQRAVIQENALRSLGMLRPAESAAPLAQQRRRWQRKQKSSRSSSGSATRAASKNRALAPAPFKSTSANTSSTAVAHKTTTTTTSPFPSIPTPASPKKKRKVSTWSSPSSHRVNVRTSGTSGTGGGGGDSHRRPTRPSPSTGKVAVAMAVAAGKNGRVTSTTTTTSELTVEAAATAALRANGASSARLVPCATTAANSVSVPPPAATPMDLSCTEDVDMDAAMKPGGEGWRATRRPGAGGGLGAATPRATSRRLF</sequence>
<gene>
    <name evidence="2" type="ORF">Esi_0021_0148</name>
</gene>
<feature type="compositionally biased region" description="Low complexity" evidence="1">
    <location>
        <begin position="7"/>
        <end position="22"/>
    </location>
</feature>
<accession>D7FR04</accession>
<feature type="compositionally biased region" description="Basic residues" evidence="1">
    <location>
        <begin position="148"/>
        <end position="158"/>
    </location>
</feature>
<feature type="compositionally biased region" description="Polar residues" evidence="1">
    <location>
        <begin position="221"/>
        <end position="234"/>
    </location>
</feature>
<feature type="region of interest" description="Disordered" evidence="1">
    <location>
        <begin position="1"/>
        <end position="47"/>
    </location>
</feature>
<organism evidence="2 3">
    <name type="scientific">Ectocarpus siliculosus</name>
    <name type="common">Brown alga</name>
    <name type="synonym">Conferva siliculosa</name>
    <dbReference type="NCBI Taxonomy" id="2880"/>
    <lineage>
        <taxon>Eukaryota</taxon>
        <taxon>Sar</taxon>
        <taxon>Stramenopiles</taxon>
        <taxon>Ochrophyta</taxon>
        <taxon>PX clade</taxon>
        <taxon>Phaeophyceae</taxon>
        <taxon>Ectocarpales</taxon>
        <taxon>Ectocarpaceae</taxon>
        <taxon>Ectocarpus</taxon>
    </lineage>
</organism>
<reference evidence="2 3" key="1">
    <citation type="journal article" date="2010" name="Nature">
        <title>The Ectocarpus genome and the independent evolution of multicellularity in brown algae.</title>
        <authorList>
            <person name="Cock J.M."/>
            <person name="Sterck L."/>
            <person name="Rouze P."/>
            <person name="Scornet D."/>
            <person name="Allen A.E."/>
            <person name="Amoutzias G."/>
            <person name="Anthouard V."/>
            <person name="Artiguenave F."/>
            <person name="Aury J.M."/>
            <person name="Badger J.H."/>
            <person name="Beszteri B."/>
            <person name="Billiau K."/>
            <person name="Bonnet E."/>
            <person name="Bothwell J.H."/>
            <person name="Bowler C."/>
            <person name="Boyen C."/>
            <person name="Brownlee C."/>
            <person name="Carrano C.J."/>
            <person name="Charrier B."/>
            <person name="Cho G.Y."/>
            <person name="Coelho S.M."/>
            <person name="Collen J."/>
            <person name="Corre E."/>
            <person name="Da Silva C."/>
            <person name="Delage L."/>
            <person name="Delaroque N."/>
            <person name="Dittami S.M."/>
            <person name="Doulbeau S."/>
            <person name="Elias M."/>
            <person name="Farnham G."/>
            <person name="Gachon C.M."/>
            <person name="Gschloessl B."/>
            <person name="Heesch S."/>
            <person name="Jabbari K."/>
            <person name="Jubin C."/>
            <person name="Kawai H."/>
            <person name="Kimura K."/>
            <person name="Kloareg B."/>
            <person name="Kupper F.C."/>
            <person name="Lang D."/>
            <person name="Le Bail A."/>
            <person name="Leblanc C."/>
            <person name="Lerouge P."/>
            <person name="Lohr M."/>
            <person name="Lopez P.J."/>
            <person name="Martens C."/>
            <person name="Maumus F."/>
            <person name="Michel G."/>
            <person name="Miranda-Saavedra D."/>
            <person name="Morales J."/>
            <person name="Moreau H."/>
            <person name="Motomura T."/>
            <person name="Nagasato C."/>
            <person name="Napoli C.A."/>
            <person name="Nelson D.R."/>
            <person name="Nyvall-Collen P."/>
            <person name="Peters A.F."/>
            <person name="Pommier C."/>
            <person name="Potin P."/>
            <person name="Poulain J."/>
            <person name="Quesneville H."/>
            <person name="Read B."/>
            <person name="Rensing S.A."/>
            <person name="Ritter A."/>
            <person name="Rousvoal S."/>
            <person name="Samanta M."/>
            <person name="Samson G."/>
            <person name="Schroeder D.C."/>
            <person name="Segurens B."/>
            <person name="Strittmatter M."/>
            <person name="Tonon T."/>
            <person name="Tregear J.W."/>
            <person name="Valentin K."/>
            <person name="von Dassow P."/>
            <person name="Yamagishi T."/>
            <person name="Van de Peer Y."/>
            <person name="Wincker P."/>
        </authorList>
    </citation>
    <scope>NUCLEOTIDE SEQUENCE [LARGE SCALE GENOMIC DNA]</scope>
    <source>
        <strain evidence="3">Ec32 / CCAP1310/4</strain>
    </source>
</reference>
<feature type="region of interest" description="Disordered" evidence="1">
    <location>
        <begin position="70"/>
        <end position="121"/>
    </location>
</feature>
<dbReference type="AlphaFoldDB" id="D7FR04"/>
<proteinExistence type="predicted"/>
<evidence type="ECO:0000313" key="2">
    <source>
        <dbReference type="EMBL" id="CBJ26158.1"/>
    </source>
</evidence>
<evidence type="ECO:0000256" key="1">
    <source>
        <dbReference type="SAM" id="MobiDB-lite"/>
    </source>
</evidence>
<keyword evidence="3" id="KW-1185">Reference proteome</keyword>
<protein>
    <submittedName>
        <fullName evidence="2">Uncharacterized protein</fullName>
    </submittedName>
</protein>
<dbReference type="Proteomes" id="UP000002630">
    <property type="component" value="Linkage Group LG14"/>
</dbReference>
<feature type="region of interest" description="Disordered" evidence="1">
    <location>
        <begin position="341"/>
        <end position="373"/>
    </location>
</feature>
<dbReference type="OrthoDB" id="10659949at2759"/>
<feature type="compositionally biased region" description="Low complexity" evidence="1">
    <location>
        <begin position="159"/>
        <end position="172"/>
    </location>
</feature>
<name>D7FR04_ECTSI</name>
<feature type="compositionally biased region" description="Low complexity" evidence="1">
    <location>
        <begin position="183"/>
        <end position="205"/>
    </location>
</feature>